<proteinExistence type="predicted"/>
<dbReference type="CDD" id="cd01106">
    <property type="entry name" value="HTH_TipAL-Mta"/>
    <property type="match status" value="1"/>
</dbReference>
<dbReference type="InterPro" id="IPR000551">
    <property type="entry name" value="MerR-type_HTH_dom"/>
</dbReference>
<dbReference type="SMART" id="SM00422">
    <property type="entry name" value="HTH_MERR"/>
    <property type="match status" value="1"/>
</dbReference>
<keyword evidence="1" id="KW-0238">DNA-binding</keyword>
<dbReference type="AlphaFoldDB" id="A0A6V8SIB2"/>
<dbReference type="Pfam" id="PF13411">
    <property type="entry name" value="MerR_1"/>
    <property type="match status" value="1"/>
</dbReference>
<accession>A0A6V8SIB2</accession>
<feature type="domain" description="HTH merR-type" evidence="2">
    <location>
        <begin position="2"/>
        <end position="71"/>
    </location>
</feature>
<dbReference type="Proteomes" id="UP000580568">
    <property type="component" value="Unassembled WGS sequence"/>
</dbReference>
<protein>
    <recommendedName>
        <fullName evidence="2">HTH merR-type domain-containing protein</fullName>
    </recommendedName>
</protein>
<evidence type="ECO:0000313" key="3">
    <source>
        <dbReference type="EMBL" id="GFP76255.1"/>
    </source>
</evidence>
<dbReference type="RefSeq" id="WP_183277697.1">
    <property type="nucleotide sequence ID" value="NZ_BLZR01000001.1"/>
</dbReference>
<dbReference type="EMBL" id="BLZR01000001">
    <property type="protein sequence ID" value="GFP76255.1"/>
    <property type="molecule type" value="Genomic_DNA"/>
</dbReference>
<gene>
    <name evidence="3" type="ORF">bsdtw1_02356</name>
</gene>
<dbReference type="InterPro" id="IPR047057">
    <property type="entry name" value="MerR_fam"/>
</dbReference>
<dbReference type="PANTHER" id="PTHR30204">
    <property type="entry name" value="REDOX-CYCLING DRUG-SENSING TRANSCRIPTIONAL ACTIVATOR SOXR"/>
    <property type="match status" value="1"/>
</dbReference>
<evidence type="ECO:0000256" key="1">
    <source>
        <dbReference type="ARBA" id="ARBA00023125"/>
    </source>
</evidence>
<dbReference type="SUPFAM" id="SSF46955">
    <property type="entry name" value="Putative DNA-binding domain"/>
    <property type="match status" value="1"/>
</dbReference>
<comment type="caution">
    <text evidence="3">The sequence shown here is derived from an EMBL/GenBank/DDBJ whole genome shotgun (WGS) entry which is preliminary data.</text>
</comment>
<evidence type="ECO:0000259" key="2">
    <source>
        <dbReference type="PROSITE" id="PS50937"/>
    </source>
</evidence>
<evidence type="ECO:0000313" key="4">
    <source>
        <dbReference type="Proteomes" id="UP000580568"/>
    </source>
</evidence>
<name>A0A6V8SIB2_9CLOT</name>
<dbReference type="Gene3D" id="1.10.1660.10">
    <property type="match status" value="1"/>
</dbReference>
<organism evidence="3 4">
    <name type="scientific">Clostridium fungisolvens</name>
    <dbReference type="NCBI Taxonomy" id="1604897"/>
    <lineage>
        <taxon>Bacteria</taxon>
        <taxon>Bacillati</taxon>
        <taxon>Bacillota</taxon>
        <taxon>Clostridia</taxon>
        <taxon>Eubacteriales</taxon>
        <taxon>Clostridiaceae</taxon>
        <taxon>Clostridium</taxon>
    </lineage>
</organism>
<reference evidence="3 4" key="1">
    <citation type="submission" date="2020-07" db="EMBL/GenBank/DDBJ databases">
        <title>A new beta-1,3-glucan-decomposing anaerobic bacterium isolated from anoxic soil subjected to biological soil disinfestation.</title>
        <authorList>
            <person name="Ueki A."/>
            <person name="Tonouchi A."/>
        </authorList>
    </citation>
    <scope>NUCLEOTIDE SEQUENCE [LARGE SCALE GENOMIC DNA]</scope>
    <source>
        <strain evidence="3 4">TW1</strain>
    </source>
</reference>
<keyword evidence="4" id="KW-1185">Reference proteome</keyword>
<dbReference type="PROSITE" id="PS50937">
    <property type="entry name" value="HTH_MERR_2"/>
    <property type="match status" value="1"/>
</dbReference>
<dbReference type="InterPro" id="IPR009061">
    <property type="entry name" value="DNA-bd_dom_put_sf"/>
</dbReference>
<dbReference type="GO" id="GO:0003700">
    <property type="term" value="F:DNA-binding transcription factor activity"/>
    <property type="evidence" value="ECO:0007669"/>
    <property type="project" value="InterPro"/>
</dbReference>
<dbReference type="PANTHER" id="PTHR30204:SF90">
    <property type="entry name" value="HTH-TYPE TRANSCRIPTIONAL ACTIVATOR MTA"/>
    <property type="match status" value="1"/>
</dbReference>
<dbReference type="GO" id="GO:0003677">
    <property type="term" value="F:DNA binding"/>
    <property type="evidence" value="ECO:0007669"/>
    <property type="project" value="UniProtKB-KW"/>
</dbReference>
<sequence length="249" mass="28737">MLYTVKEVAELTGVTIKALHHYHKIGLLQPCEITDAGYRLYGTKELEVLQQILFYRELDFSLEDIKKALEDEPSRLNCLTKQQELLLARKQRLECLLKTINESIVLSKEGEIMNTTDMFKGFNKDQWKDALSEQSEYIKDKYGYDLPEVQEADVPQMNEQAMEAQQFIVSMSDALKSGLKVNDEKVIQLLNNHILFLNNHGHNIDSKALAAQTKFFLEDDFHRNMLEGQQVGLSYYLCIATDMYANSKQ</sequence>